<dbReference type="AlphaFoldDB" id="A0AB40CPQ6"/>
<sequence length="379" mass="42541">MICVLSHFVDDDIVGAVTSRLHVCLCRNNLPGVRQYLEIFAMQIYLKFPALVEQQLLPIFYNYNMRPQALSSYVFIATNVILHAGDLPMQLKHLHGLLPSIIPFLTSHHHSLRGFTQLLVYHVLCKLWPALGPGTSEVAPLEKKCFEDLKLYLAENPDCVRLRASMEGFLDAFDPVKSATPTGVFNARDEGLEFECVPVSLMEHVITFLNDVRNDLRDSIAKDAMAIKNESITHADSCKDSAELLKANEDGAFPLNRIDFSLDFQKKITVQEYGSADFLGDSEPPKLLLEMEKEDQLLRPVIQSRNQAVQRIKESQQQFIFVASLLDRIPNIAGLARTCEVFKAAGLAVSDASIIHDKQFQLIRIDSNGNTSHQSFISV</sequence>
<dbReference type="GO" id="GO:0016423">
    <property type="term" value="F:tRNA (guanine) methyltransferase activity"/>
    <property type="evidence" value="ECO:0007669"/>
    <property type="project" value="TreeGrafter"/>
</dbReference>
<protein>
    <submittedName>
        <fullName evidence="2">Uncharacterized protein LOC120279196</fullName>
    </submittedName>
</protein>
<evidence type="ECO:0000313" key="2">
    <source>
        <dbReference type="RefSeq" id="XP_039141994.1"/>
    </source>
</evidence>
<dbReference type="RefSeq" id="XP_039141994.1">
    <property type="nucleotide sequence ID" value="XM_039286060.1"/>
</dbReference>
<dbReference type="PANTHER" id="PTHR12029">
    <property type="entry name" value="RNA METHYLTRANSFERASE"/>
    <property type="match status" value="1"/>
</dbReference>
<dbReference type="PANTHER" id="PTHR12029:SF11">
    <property type="entry name" value="METHYLTRANSFERASE TARBP1-RELATED"/>
    <property type="match status" value="1"/>
</dbReference>
<evidence type="ECO:0000313" key="1">
    <source>
        <dbReference type="Proteomes" id="UP001515500"/>
    </source>
</evidence>
<dbReference type="GeneID" id="120279196"/>
<accession>A0AB40CPQ6</accession>
<reference evidence="2" key="1">
    <citation type="submission" date="2025-08" db="UniProtKB">
        <authorList>
            <consortium name="RefSeq"/>
        </authorList>
    </citation>
    <scope>IDENTIFICATION</scope>
</reference>
<name>A0AB40CPQ6_DIOCR</name>
<dbReference type="GO" id="GO:0030488">
    <property type="term" value="P:tRNA methylation"/>
    <property type="evidence" value="ECO:0007669"/>
    <property type="project" value="TreeGrafter"/>
</dbReference>
<dbReference type="InterPro" id="IPR045330">
    <property type="entry name" value="TRM3/TARBP1"/>
</dbReference>
<gene>
    <name evidence="2" type="primary">LOC120279196</name>
</gene>
<dbReference type="Proteomes" id="UP001515500">
    <property type="component" value="Chromosome 16"/>
</dbReference>
<proteinExistence type="predicted"/>
<keyword evidence="1" id="KW-1185">Reference proteome</keyword>
<organism evidence="1 2">
    <name type="scientific">Dioscorea cayennensis subsp. rotundata</name>
    <name type="common">White Guinea yam</name>
    <name type="synonym">Dioscorea rotundata</name>
    <dbReference type="NCBI Taxonomy" id="55577"/>
    <lineage>
        <taxon>Eukaryota</taxon>
        <taxon>Viridiplantae</taxon>
        <taxon>Streptophyta</taxon>
        <taxon>Embryophyta</taxon>
        <taxon>Tracheophyta</taxon>
        <taxon>Spermatophyta</taxon>
        <taxon>Magnoliopsida</taxon>
        <taxon>Liliopsida</taxon>
        <taxon>Dioscoreales</taxon>
        <taxon>Dioscoreaceae</taxon>
        <taxon>Dioscorea</taxon>
    </lineage>
</organism>